<reference evidence="2" key="1">
    <citation type="submission" date="2015-11" db="EMBL/GenBank/DDBJ databases">
        <title>De novo transcriptome assembly of four potential Pierce s Disease insect vectors from Arizona vineyards.</title>
        <authorList>
            <person name="Tassone E.E."/>
        </authorList>
    </citation>
    <scope>NUCLEOTIDE SEQUENCE</scope>
</reference>
<organism evidence="2">
    <name type="scientific">Graphocephala atropunctata</name>
    <dbReference type="NCBI Taxonomy" id="36148"/>
    <lineage>
        <taxon>Eukaryota</taxon>
        <taxon>Metazoa</taxon>
        <taxon>Ecdysozoa</taxon>
        <taxon>Arthropoda</taxon>
        <taxon>Hexapoda</taxon>
        <taxon>Insecta</taxon>
        <taxon>Pterygota</taxon>
        <taxon>Neoptera</taxon>
        <taxon>Paraneoptera</taxon>
        <taxon>Hemiptera</taxon>
        <taxon>Auchenorrhyncha</taxon>
        <taxon>Membracoidea</taxon>
        <taxon>Cicadellidae</taxon>
        <taxon>Cicadellinae</taxon>
        <taxon>Cicadellini</taxon>
        <taxon>Graphocephala</taxon>
    </lineage>
</organism>
<dbReference type="EMBL" id="GEBQ01007263">
    <property type="protein sequence ID" value="JAT32714.1"/>
    <property type="molecule type" value="Transcribed_RNA"/>
</dbReference>
<gene>
    <name evidence="2" type="ORF">g.36817</name>
</gene>
<sequence length="1049" mass="121691">MEREVKWNTLRKPFGTGVQSERDNSNPSFDEKFDHLSYSYSCVKAFKDNKAIIGNLATLHEAQYQGLLHQPALYSLSGERGRPVCPPFYYNTSLEADPTSQPEYSDNVYTVESLHRGPKTAESEVFLEQEFFNKKLFLQWLRYQFKYVNSLWPYIKESILPKVCRKYQKMKMEMLLNEMDEGAKFKLKEYMKRLNLNFQERCNLCNESVIEIDITPLMEDSNRLQAFLEFLHSIESKESRVKSDNDMCRSKNCVSFGNGARFKNTVYKSKLLQGYDLLHPNKSTKIQTAAEKQTRISSSHCQSKRNIKFETPSIESIEHLNFVEPTRDRPIPTKNNGDQNNYLGCPNLNYPERDKPNDWINQYEMYNNHTSDEITSFSDPARPHRTSILAKKQPTNRSPDNNQDAEAKRDNTRLQNNFYAQNNPLYIPENSCTNESETNKFECKNYSCKCLLRQTHNDYKRCKEQYLFGKGDEDSSNLLKYIANRQINSKPKISPLNSKNTNLFIQIRTEKKPPKENTCQEVKNNCIGQNNEEFENILSKENNVDPTRKSNSHPIIKSDLVMKSDAYKALDISSIKPVNISHDYKYISSQKRQLHKKSTRLSGKKGLTTKNSEIEKARAIFNKNPATSDDNKYTIQTSDSIVEHSQDYDRFRTVRVEDIEKLICAINYSNDSFCGEKRNEMNQNRDKNNTGKCQQFSINACYESLNYSIDSCALNKNNSEIESISTFESQPSDSSPSTNSNNKTDSISFSSSYSNSEQSGKSNYFIQNNTSQNKTKGTRTDQKQMNYENLAMTQNNNKCIMSKYHGQKDCSSNKHKEIKNSNCYDQLTKLNKGNCYDAMNSGDGQVMYCMEDANDRDNFNLNKIINRTLKNNNDIEFYECECDHNHDMSNSENPLLLPQIVDMMMKINPENPEGKDINMSKTTKKPLKLNSFKPKNLYRSISSIFRKNSGHQHEQSLHNLRENTPRNNTNNCEEKKTVKDCRRVKHFLIQTQNRCGLRNTSRDERTAFNGVLGTDTSLILENLHKLFEEVRNHRGEIDVMKKYLHNHIN</sequence>
<evidence type="ECO:0000256" key="1">
    <source>
        <dbReference type="SAM" id="MobiDB-lite"/>
    </source>
</evidence>
<dbReference type="AlphaFoldDB" id="A0A1B6MA40"/>
<feature type="region of interest" description="Disordered" evidence="1">
    <location>
        <begin position="322"/>
        <end position="347"/>
    </location>
</feature>
<accession>A0A1B6MA40</accession>
<proteinExistence type="predicted"/>
<name>A0A1B6MA40_9HEMI</name>
<feature type="compositionally biased region" description="Polar residues" evidence="1">
    <location>
        <begin position="393"/>
        <end position="404"/>
    </location>
</feature>
<feature type="region of interest" description="Disordered" evidence="1">
    <location>
        <begin position="724"/>
        <end position="781"/>
    </location>
</feature>
<feature type="compositionally biased region" description="Polar residues" evidence="1">
    <location>
        <begin position="764"/>
        <end position="775"/>
    </location>
</feature>
<feature type="compositionally biased region" description="Polar residues" evidence="1">
    <location>
        <begin position="333"/>
        <end position="342"/>
    </location>
</feature>
<feature type="compositionally biased region" description="Low complexity" evidence="1">
    <location>
        <begin position="725"/>
        <end position="762"/>
    </location>
</feature>
<feature type="region of interest" description="Disordered" evidence="1">
    <location>
        <begin position="387"/>
        <end position="410"/>
    </location>
</feature>
<evidence type="ECO:0000313" key="2">
    <source>
        <dbReference type="EMBL" id="JAT32714.1"/>
    </source>
</evidence>
<protein>
    <submittedName>
        <fullName evidence="2">Uncharacterized protein</fullName>
    </submittedName>
</protein>